<evidence type="ECO:0000256" key="1">
    <source>
        <dbReference type="ARBA" id="ARBA00004219"/>
    </source>
</evidence>
<comment type="subcellular location">
    <subcellularLocation>
        <location evidence="1">Target cell</location>
        <location evidence="1">Target cell cytoplasm</location>
    </subcellularLocation>
</comment>
<evidence type="ECO:0000313" key="9">
    <source>
        <dbReference type="Proteomes" id="UP000248808"/>
    </source>
</evidence>
<dbReference type="RefSeq" id="WP_231902258.1">
    <property type="nucleotide sequence ID" value="NZ_LS483458.1"/>
</dbReference>
<organism evidence="8 9">
    <name type="scientific">Haemophilus haemolyticus</name>
    <dbReference type="NCBI Taxonomy" id="726"/>
    <lineage>
        <taxon>Bacteria</taxon>
        <taxon>Pseudomonadati</taxon>
        <taxon>Pseudomonadota</taxon>
        <taxon>Gammaproteobacteria</taxon>
        <taxon>Pasteurellales</taxon>
        <taxon>Pasteurellaceae</taxon>
        <taxon>Haemophilus</taxon>
    </lineage>
</organism>
<evidence type="ECO:0000256" key="3">
    <source>
        <dbReference type="ARBA" id="ARBA00022913"/>
    </source>
</evidence>
<proteinExistence type="predicted"/>
<protein>
    <submittedName>
        <fullName evidence="8">Possible hemagglutinin (DUF638)</fullName>
    </submittedName>
</protein>
<keyword evidence="3" id="KW-1266">Target cell cytoplasm</keyword>
<keyword evidence="4" id="KW-0843">Virulence</keyword>
<dbReference type="KEGG" id="hhz:NCTC10839_01532"/>
<evidence type="ECO:0000256" key="5">
    <source>
        <dbReference type="SAM" id="Coils"/>
    </source>
</evidence>
<feature type="compositionally biased region" description="Polar residues" evidence="6">
    <location>
        <begin position="110"/>
        <end position="119"/>
    </location>
</feature>
<dbReference type="GO" id="GO:0090729">
    <property type="term" value="F:toxin activity"/>
    <property type="evidence" value="ECO:0007669"/>
    <property type="project" value="UniProtKB-KW"/>
</dbReference>
<keyword evidence="5" id="KW-0175">Coiled coil</keyword>
<dbReference type="Pfam" id="PF04829">
    <property type="entry name" value="PT-VENN"/>
    <property type="match status" value="1"/>
</dbReference>
<evidence type="ECO:0000259" key="7">
    <source>
        <dbReference type="Pfam" id="PF04829"/>
    </source>
</evidence>
<accession>A0A2X4RJZ1</accession>
<dbReference type="EMBL" id="LS483458">
    <property type="protein sequence ID" value="SQH97612.1"/>
    <property type="molecule type" value="Genomic_DNA"/>
</dbReference>
<evidence type="ECO:0000256" key="2">
    <source>
        <dbReference type="ARBA" id="ARBA00022656"/>
    </source>
</evidence>
<feature type="coiled-coil region" evidence="5">
    <location>
        <begin position="265"/>
        <end position="318"/>
    </location>
</feature>
<gene>
    <name evidence="8" type="ORF">NCTC10839_01532</name>
</gene>
<reference evidence="8 9" key="1">
    <citation type="submission" date="2018-06" db="EMBL/GenBank/DDBJ databases">
        <authorList>
            <consortium name="Pathogen Informatics"/>
            <person name="Doyle S."/>
        </authorList>
    </citation>
    <scope>NUCLEOTIDE SEQUENCE [LARGE SCALE GENOMIC DNA]</scope>
    <source>
        <strain evidence="8 9">NCTC10839</strain>
    </source>
</reference>
<evidence type="ECO:0000313" key="8">
    <source>
        <dbReference type="EMBL" id="SQH97612.1"/>
    </source>
</evidence>
<feature type="domain" description="VENN motif-containing" evidence="7">
    <location>
        <begin position="418"/>
        <end position="468"/>
    </location>
</feature>
<dbReference type="GeneID" id="69055474"/>
<dbReference type="AlphaFoldDB" id="A0A2X4RJZ1"/>
<evidence type="ECO:0000256" key="6">
    <source>
        <dbReference type="SAM" id="MobiDB-lite"/>
    </source>
</evidence>
<sequence length="824" mass="87858">MNASGSVTVGYGASVGGSFNKSKINADHASVNEQAGIYAGDEGYDINVNKHTDLKGALITSTQKAEADGKNHFSTGSLTHSDIENHSNYSGSSFGVSGSVAANFNTPFGENGAAQSTKQATDKDGNLLYTDKNGNTTVNSKGVDGKENTKKLAEGKESLQFSYGMGYGKDSDSQSSTTKSGINTQNIIIKDEAEQLKRTGKTVQEEIAVIKTDITLDSAPSQSGKLENRFNKDDVQKELDFQREVTEKFGPNVAEAGSLLANKFGEEAKAKRHEAAIALEEAEKAKAENNNEINQALVKQARDNFETASREAKEWETGGSQRLVIDSALNVISTALAGRPAAEVVASGLSPAVNNQIKKATTDAKGNVNTALNLTAHALWGAVEAYAGNRNVAAGAAGAAGGEVAAHFLASTLYNKSPEKLSEEEKRTVSSLSQVAAGIAGGSLSDSSDGAIIAAKTAKNAVENNELSIRDNERVAKLEENLDKRGYLYPAELEEAKKLLNKSDLVDFLLSKAQKNKGNLHPELKKYLDTYLSEIAWDIVHTEARNGVHITHEEAMKRLYDVDLSKQMKPHYPSLVNAIEKDKVLNGNWSRKLEKSNLEAIALFGGPGAGTALVKGVTMVENVAVNVVKNTAINVGDKAFVAAVKVENKLNKTLPVVNDALNKAYVNGQLTYADIVGKGVNGAREYVRTGVKNMGEQGTKVALTNAVAAGGIKAGFEANDYANGKSLTRDNLLKSTKEVGYSFFSAGATTGMPMLPVIGLGVTVDWAKDSGNYDIVKTTGSNILSSGLENKFGHYTGFPLIKEAMTNSFEKYYEQLKEANKHEK</sequence>
<keyword evidence="2" id="KW-0800">Toxin</keyword>
<feature type="region of interest" description="Disordered" evidence="6">
    <location>
        <begin position="110"/>
        <end position="149"/>
    </location>
</feature>
<dbReference type="Proteomes" id="UP000248808">
    <property type="component" value="Chromosome 1"/>
</dbReference>
<evidence type="ECO:0000256" key="4">
    <source>
        <dbReference type="ARBA" id="ARBA00023026"/>
    </source>
</evidence>
<name>A0A2X4RJZ1_HAEHA</name>
<dbReference type="InterPro" id="IPR006914">
    <property type="entry name" value="VENN_dom"/>
</dbReference>